<reference evidence="8" key="1">
    <citation type="submission" date="2022-10" db="EMBL/GenBank/DDBJ databases">
        <title>Host association and intracellularity evolved multiple times independently in the Rickettsiales.</title>
        <authorList>
            <person name="Castelli M."/>
            <person name="Nardi T."/>
            <person name="Gammuto L."/>
            <person name="Bellinzona G."/>
            <person name="Sabaneyeva E."/>
            <person name="Potekhin A."/>
            <person name="Serra V."/>
            <person name="Petroni G."/>
            <person name="Sassera D."/>
        </authorList>
    </citation>
    <scope>NUCLEOTIDE SEQUENCE [LARGE SCALE GENOMIC DNA]</scope>
    <source>
        <strain evidence="8">US_Bl 11III1</strain>
    </source>
</reference>
<evidence type="ECO:0000256" key="6">
    <source>
        <dbReference type="SAM" id="Phobius"/>
    </source>
</evidence>
<accession>A0ABZ0UQ23</accession>
<evidence type="ECO:0000256" key="1">
    <source>
        <dbReference type="ARBA" id="ARBA00004651"/>
    </source>
</evidence>
<keyword evidence="2" id="KW-1003">Cell membrane</keyword>
<evidence type="ECO:0000256" key="5">
    <source>
        <dbReference type="ARBA" id="ARBA00023136"/>
    </source>
</evidence>
<dbReference type="InterPro" id="IPR051311">
    <property type="entry name" value="DedA_domain"/>
</dbReference>
<proteinExistence type="predicted"/>
<evidence type="ECO:0000256" key="2">
    <source>
        <dbReference type="ARBA" id="ARBA00022475"/>
    </source>
</evidence>
<evidence type="ECO:0000313" key="8">
    <source>
        <dbReference type="EMBL" id="WPX97804.1"/>
    </source>
</evidence>
<keyword evidence="5 6" id="KW-0472">Membrane</keyword>
<keyword evidence="3 6" id="KW-0812">Transmembrane</keyword>
<name>A0ABZ0UQ23_9RICK</name>
<organism evidence="8 9">
    <name type="scientific">Candidatus Fokinia crypta</name>
    <dbReference type="NCBI Taxonomy" id="1920990"/>
    <lineage>
        <taxon>Bacteria</taxon>
        <taxon>Pseudomonadati</taxon>
        <taxon>Pseudomonadota</taxon>
        <taxon>Alphaproteobacteria</taxon>
        <taxon>Rickettsiales</taxon>
        <taxon>Candidatus Midichloriaceae</taxon>
        <taxon>Candidatus Fokinia</taxon>
    </lineage>
</organism>
<feature type="transmembrane region" description="Helical" evidence="6">
    <location>
        <begin position="45"/>
        <end position="67"/>
    </location>
</feature>
<gene>
    <name evidence="8" type="ORF">Fokcrypt_00322</name>
</gene>
<evidence type="ECO:0000256" key="3">
    <source>
        <dbReference type="ARBA" id="ARBA00022692"/>
    </source>
</evidence>
<feature type="transmembrane region" description="Helical" evidence="6">
    <location>
        <begin position="128"/>
        <end position="151"/>
    </location>
</feature>
<keyword evidence="4 6" id="KW-1133">Transmembrane helix</keyword>
<dbReference type="RefSeq" id="WP_323722455.1">
    <property type="nucleotide sequence ID" value="NZ_CP110343.1"/>
</dbReference>
<protein>
    <submittedName>
        <fullName evidence="8">DedA family membrane protein</fullName>
    </submittedName>
</protein>
<comment type="subcellular location">
    <subcellularLocation>
        <location evidence="1">Cell membrane</location>
        <topology evidence="1">Multi-pass membrane protein</topology>
    </subcellularLocation>
</comment>
<feature type="transmembrane region" description="Helical" evidence="6">
    <location>
        <begin position="7"/>
        <end position="25"/>
    </location>
</feature>
<dbReference type="Proteomes" id="UP001325140">
    <property type="component" value="Chromosome"/>
</dbReference>
<feature type="transmembrane region" description="Helical" evidence="6">
    <location>
        <begin position="163"/>
        <end position="183"/>
    </location>
</feature>
<feature type="domain" description="VTT" evidence="7">
    <location>
        <begin position="25"/>
        <end position="151"/>
    </location>
</feature>
<keyword evidence="9" id="KW-1185">Reference proteome</keyword>
<sequence>MLLIKNLGYVGIFITSVIEGTLIPIPNEITMIPAGYLAAQDVFSLPLILISGISGNFCGAFISYYVSYRYGAKFIEKYGRYFFISENAMSKVEKFFREYGRVSVFIGRIMPGVKHFISIPAGLSRMPIGVFCLYSGVGGGIWVTTLVLIGYLMGDNATLIAKYFGYLNYVIIFMTVGVAFYILRKPLRGALVIVKEKISTTLKRKL</sequence>
<dbReference type="InterPro" id="IPR032816">
    <property type="entry name" value="VTT_dom"/>
</dbReference>
<evidence type="ECO:0000259" key="7">
    <source>
        <dbReference type="Pfam" id="PF09335"/>
    </source>
</evidence>
<dbReference type="Pfam" id="PF09335">
    <property type="entry name" value="VTT_dom"/>
    <property type="match status" value="1"/>
</dbReference>
<dbReference type="PANTHER" id="PTHR42709:SF6">
    <property type="entry name" value="UNDECAPRENYL PHOSPHATE TRANSPORTER A"/>
    <property type="match status" value="1"/>
</dbReference>
<dbReference type="EMBL" id="CP110343">
    <property type="protein sequence ID" value="WPX97804.1"/>
    <property type="molecule type" value="Genomic_DNA"/>
</dbReference>
<evidence type="ECO:0000256" key="4">
    <source>
        <dbReference type="ARBA" id="ARBA00022989"/>
    </source>
</evidence>
<evidence type="ECO:0000313" key="9">
    <source>
        <dbReference type="Proteomes" id="UP001325140"/>
    </source>
</evidence>
<dbReference type="PANTHER" id="PTHR42709">
    <property type="entry name" value="ALKALINE PHOSPHATASE LIKE PROTEIN"/>
    <property type="match status" value="1"/>
</dbReference>